<dbReference type="AlphaFoldDB" id="A0A1G9IFE2"/>
<dbReference type="GO" id="GO:0071949">
    <property type="term" value="F:FAD binding"/>
    <property type="evidence" value="ECO:0007669"/>
    <property type="project" value="InterPro"/>
</dbReference>
<dbReference type="RefSeq" id="WP_089884240.1">
    <property type="nucleotide sequence ID" value="NZ_FNGV01000001.1"/>
</dbReference>
<name>A0A1G9IFE2_9FLAO</name>
<accession>A0A1G9IFE2</accession>
<evidence type="ECO:0000313" key="3">
    <source>
        <dbReference type="Proteomes" id="UP000199440"/>
    </source>
</evidence>
<dbReference type="EMBL" id="FNGV01000001">
    <property type="protein sequence ID" value="SDL23852.1"/>
    <property type="molecule type" value="Genomic_DNA"/>
</dbReference>
<dbReference type="PANTHER" id="PTHR42685:SF22">
    <property type="entry name" value="CONDITIONED MEDIUM FACTOR RECEPTOR 1"/>
    <property type="match status" value="1"/>
</dbReference>
<evidence type="ECO:0000259" key="1">
    <source>
        <dbReference type="Pfam" id="PF01494"/>
    </source>
</evidence>
<dbReference type="Proteomes" id="UP000199440">
    <property type="component" value="Unassembled WGS sequence"/>
</dbReference>
<dbReference type="InterPro" id="IPR036188">
    <property type="entry name" value="FAD/NAD-bd_sf"/>
</dbReference>
<feature type="domain" description="FAD-binding" evidence="1">
    <location>
        <begin position="4"/>
        <end position="320"/>
    </location>
</feature>
<dbReference type="STRING" id="192904.SAMN04488514_101115"/>
<proteinExistence type="predicted"/>
<organism evidence="2 3">
    <name type="scientific">Kriegella aquimaris</name>
    <dbReference type="NCBI Taxonomy" id="192904"/>
    <lineage>
        <taxon>Bacteria</taxon>
        <taxon>Pseudomonadati</taxon>
        <taxon>Bacteroidota</taxon>
        <taxon>Flavobacteriia</taxon>
        <taxon>Flavobacteriales</taxon>
        <taxon>Flavobacteriaceae</taxon>
        <taxon>Kriegella</taxon>
    </lineage>
</organism>
<protein>
    <submittedName>
        <fullName evidence="2">Dehydrogenase (Flavoprotein)</fullName>
    </submittedName>
</protein>
<sequence length="373" mass="41864">MEHYDVIIIGGGLAGLTAAIQLTKQNCGVLLLEKERYPHHKVCGEYVSNEVRPYLKTLDIDLEEVGAVNIETLQLSTVSGELVQTVLPLGGFGISRYAFDQMLYKKAISLGVSFIFEEVITVNFKNDAFTIITESGQQMASKVVLGAYGKRSSLDKQLNRDFIQKKSHWLGVKAHYRYEDFPDNLVALHNFKGGYGGLSKTETGNVNFCYLASYSSFKKEKDVERFNANVVSRNPFLGTFLKSAVPVFEKPLTIAQVSFEPKRAVENHMLMCGDTAGLIHPLCGNGMAMAIHSAKIASECVHEYLNGKNTREQMEKSYEYRWRNAFARRLWAGRQLQSLLLNERLTNLGVLSVARFPILLRKIIRSTHGQPID</sequence>
<keyword evidence="3" id="KW-1185">Reference proteome</keyword>
<dbReference type="Gene3D" id="3.50.50.60">
    <property type="entry name" value="FAD/NAD(P)-binding domain"/>
    <property type="match status" value="1"/>
</dbReference>
<dbReference type="PANTHER" id="PTHR42685">
    <property type="entry name" value="GERANYLGERANYL DIPHOSPHATE REDUCTASE"/>
    <property type="match status" value="1"/>
</dbReference>
<dbReference type="InterPro" id="IPR002938">
    <property type="entry name" value="FAD-bd"/>
</dbReference>
<dbReference type="PRINTS" id="PR00420">
    <property type="entry name" value="RNGMNOXGNASE"/>
</dbReference>
<dbReference type="Pfam" id="PF01494">
    <property type="entry name" value="FAD_binding_3"/>
    <property type="match status" value="1"/>
</dbReference>
<dbReference type="InterPro" id="IPR050407">
    <property type="entry name" value="Geranylgeranyl_reductase"/>
</dbReference>
<gene>
    <name evidence="2" type="ORF">SAMN04488514_101115</name>
</gene>
<dbReference type="OrthoDB" id="1142316at2"/>
<evidence type="ECO:0000313" key="2">
    <source>
        <dbReference type="EMBL" id="SDL23852.1"/>
    </source>
</evidence>
<dbReference type="SUPFAM" id="SSF51905">
    <property type="entry name" value="FAD/NAD(P)-binding domain"/>
    <property type="match status" value="1"/>
</dbReference>
<reference evidence="2 3" key="1">
    <citation type="submission" date="2016-10" db="EMBL/GenBank/DDBJ databases">
        <authorList>
            <person name="de Groot N.N."/>
        </authorList>
    </citation>
    <scope>NUCLEOTIDE SEQUENCE [LARGE SCALE GENOMIC DNA]</scope>
    <source>
        <strain evidence="2 3">DSM 19886</strain>
    </source>
</reference>